<reference evidence="2" key="1">
    <citation type="journal article" date="2023" name="Science">
        <title>Genome structures resolve the early diversification of teleost fishes.</title>
        <authorList>
            <person name="Parey E."/>
            <person name="Louis A."/>
            <person name="Montfort J."/>
            <person name="Bouchez O."/>
            <person name="Roques C."/>
            <person name="Iampietro C."/>
            <person name="Lluch J."/>
            <person name="Castinel A."/>
            <person name="Donnadieu C."/>
            <person name="Desvignes T."/>
            <person name="Floi Bucao C."/>
            <person name="Jouanno E."/>
            <person name="Wen M."/>
            <person name="Mejri S."/>
            <person name="Dirks R."/>
            <person name="Jansen H."/>
            <person name="Henkel C."/>
            <person name="Chen W.J."/>
            <person name="Zahm M."/>
            <person name="Cabau C."/>
            <person name="Klopp C."/>
            <person name="Thompson A.W."/>
            <person name="Robinson-Rechavi M."/>
            <person name="Braasch I."/>
            <person name="Lecointre G."/>
            <person name="Bobe J."/>
            <person name="Postlethwait J.H."/>
            <person name="Berthelot C."/>
            <person name="Roest Crollius H."/>
            <person name="Guiguen Y."/>
        </authorList>
    </citation>
    <scope>NUCLEOTIDE SEQUENCE</scope>
    <source>
        <strain evidence="2">NC1722</strain>
    </source>
</reference>
<dbReference type="EMBL" id="JAINUG010000042">
    <property type="protein sequence ID" value="KAJ8406776.1"/>
    <property type="molecule type" value="Genomic_DNA"/>
</dbReference>
<organism evidence="2 3">
    <name type="scientific">Aldrovandia affinis</name>
    <dbReference type="NCBI Taxonomy" id="143900"/>
    <lineage>
        <taxon>Eukaryota</taxon>
        <taxon>Metazoa</taxon>
        <taxon>Chordata</taxon>
        <taxon>Craniata</taxon>
        <taxon>Vertebrata</taxon>
        <taxon>Euteleostomi</taxon>
        <taxon>Actinopterygii</taxon>
        <taxon>Neopterygii</taxon>
        <taxon>Teleostei</taxon>
        <taxon>Notacanthiformes</taxon>
        <taxon>Halosauridae</taxon>
        <taxon>Aldrovandia</taxon>
    </lineage>
</organism>
<sequence length="199" mass="21920">MFKARGVVCSILQQAVDGPAQRKTQYSAQTGRIIPPSSQASGRRTSQASRRHPRPQGHSSPPALYDQELMVLELLCQILQTDSLSHVQQWLLLAGQREKDMVMDLIQKAVDGSVLNCQDQGLDQGGTPHSPLPLPSRAPSTGQHWRKHRLSSSQVQAQKTIKEEDKPERIGTAEVLQVHSSQTLHPSENDIPSSANDNN</sequence>
<name>A0AAD7SS27_9TELE</name>
<dbReference type="InterPro" id="IPR037394">
    <property type="entry name" value="TBATA-like"/>
</dbReference>
<evidence type="ECO:0008006" key="4">
    <source>
        <dbReference type="Google" id="ProtNLM"/>
    </source>
</evidence>
<protein>
    <recommendedName>
        <fullName evidence="4">Protein TBATA</fullName>
    </recommendedName>
</protein>
<feature type="compositionally biased region" description="Polar residues" evidence="1">
    <location>
        <begin position="22"/>
        <end position="48"/>
    </location>
</feature>
<evidence type="ECO:0000256" key="1">
    <source>
        <dbReference type="SAM" id="MobiDB-lite"/>
    </source>
</evidence>
<feature type="region of interest" description="Disordered" evidence="1">
    <location>
        <begin position="136"/>
        <end position="199"/>
    </location>
</feature>
<dbReference type="PANTHER" id="PTHR33772:SF1">
    <property type="entry name" value="PROTEIN TBATA"/>
    <property type="match status" value="1"/>
</dbReference>
<gene>
    <name evidence="2" type="ORF">AAFF_G00296920</name>
</gene>
<comment type="caution">
    <text evidence="2">The sequence shown here is derived from an EMBL/GenBank/DDBJ whole genome shotgun (WGS) entry which is preliminary data.</text>
</comment>
<feature type="compositionally biased region" description="Basic and acidic residues" evidence="1">
    <location>
        <begin position="160"/>
        <end position="171"/>
    </location>
</feature>
<dbReference type="PANTHER" id="PTHR33772">
    <property type="entry name" value="THYMUS, BRAIN AND TESTES-ASSOCIATED"/>
    <property type="match status" value="1"/>
</dbReference>
<proteinExistence type="predicted"/>
<dbReference type="AlphaFoldDB" id="A0AAD7SS27"/>
<dbReference type="Proteomes" id="UP001221898">
    <property type="component" value="Unassembled WGS sequence"/>
</dbReference>
<evidence type="ECO:0000313" key="2">
    <source>
        <dbReference type="EMBL" id="KAJ8406776.1"/>
    </source>
</evidence>
<keyword evidence="3" id="KW-1185">Reference proteome</keyword>
<accession>A0AAD7SS27</accession>
<feature type="compositionally biased region" description="Polar residues" evidence="1">
    <location>
        <begin position="178"/>
        <end position="199"/>
    </location>
</feature>
<feature type="region of interest" description="Disordered" evidence="1">
    <location>
        <begin position="20"/>
        <end position="62"/>
    </location>
</feature>
<evidence type="ECO:0000313" key="3">
    <source>
        <dbReference type="Proteomes" id="UP001221898"/>
    </source>
</evidence>
<dbReference type="Pfam" id="PF15256">
    <property type="entry name" value="SPATIAL"/>
    <property type="match status" value="1"/>
</dbReference>